<keyword evidence="3" id="KW-1185">Reference proteome</keyword>
<dbReference type="EMBL" id="CP116346">
    <property type="protein sequence ID" value="WIT11416.1"/>
    <property type="molecule type" value="Genomic_DNA"/>
</dbReference>
<evidence type="ECO:0000313" key="2">
    <source>
        <dbReference type="EMBL" id="WIT11416.1"/>
    </source>
</evidence>
<organism evidence="2 3">
    <name type="scientific">Paucibacter sediminis</name>
    <dbReference type="NCBI Taxonomy" id="3019553"/>
    <lineage>
        <taxon>Bacteria</taxon>
        <taxon>Pseudomonadati</taxon>
        <taxon>Pseudomonadota</taxon>
        <taxon>Betaproteobacteria</taxon>
        <taxon>Burkholderiales</taxon>
        <taxon>Sphaerotilaceae</taxon>
        <taxon>Roseateles</taxon>
    </lineage>
</organism>
<protein>
    <submittedName>
        <fullName evidence="2">HGGxSTG domain-containing protein</fullName>
    </submittedName>
</protein>
<accession>A0AA95NI95</accession>
<reference evidence="2" key="1">
    <citation type="submission" date="2023-01" db="EMBL/GenBank/DDBJ databases">
        <title>Whole genome sequence of Paucibacter sp. S2-9 isolated from pond sediment.</title>
        <authorList>
            <person name="Jung J.Y."/>
        </authorList>
    </citation>
    <scope>NUCLEOTIDE SEQUENCE</scope>
    <source>
        <strain evidence="2">S2-9</strain>
    </source>
</reference>
<evidence type="ECO:0000256" key="1">
    <source>
        <dbReference type="SAM" id="MobiDB-lite"/>
    </source>
</evidence>
<name>A0AA95NI95_9BURK</name>
<dbReference type="InterPro" id="IPR047675">
    <property type="entry name" value="Putative_zinc-bd"/>
</dbReference>
<proteinExistence type="predicted"/>
<dbReference type="NCBIfam" id="NF041373">
    <property type="entry name" value="HGG_STG"/>
    <property type="match status" value="1"/>
</dbReference>
<evidence type="ECO:0000313" key="3">
    <source>
        <dbReference type="Proteomes" id="UP001177769"/>
    </source>
</evidence>
<dbReference type="RefSeq" id="WP_285232498.1">
    <property type="nucleotide sequence ID" value="NZ_CP116346.1"/>
</dbReference>
<dbReference type="KEGG" id="pais:PFX98_21350"/>
<dbReference type="AlphaFoldDB" id="A0AA95NI95"/>
<dbReference type="Proteomes" id="UP001177769">
    <property type="component" value="Chromosome"/>
</dbReference>
<gene>
    <name evidence="2" type="ORF">PFX98_21350</name>
</gene>
<feature type="region of interest" description="Disordered" evidence="1">
    <location>
        <begin position="93"/>
        <end position="123"/>
    </location>
</feature>
<sequence>MTGSQKLRAIDPQAAMRQAFVAAMKAERAEVMRLLAAGVPEWEIAERMRCNPLRMDYALFAGLRCGATGKRSGKPCSLTAIYANGRCKLHGGLSTGPTSTEGKARAALNGRAPKRAKNAGNGC</sequence>